<dbReference type="GeneID" id="99065285"/>
<evidence type="ECO:0000256" key="1">
    <source>
        <dbReference type="SAM" id="Phobius"/>
    </source>
</evidence>
<dbReference type="EMBL" id="CP033932">
    <property type="protein sequence ID" value="AZB25027.1"/>
    <property type="molecule type" value="Genomic_DNA"/>
</dbReference>
<dbReference type="AlphaFoldDB" id="A0A3G6TAV3"/>
<keyword evidence="3" id="KW-1185">Reference proteome</keyword>
<evidence type="ECO:0008006" key="4">
    <source>
        <dbReference type="Google" id="ProtNLM"/>
    </source>
</evidence>
<dbReference type="OrthoDB" id="1274776at2"/>
<organism evidence="2 3">
    <name type="scientific">Chryseobacterium bernardetii</name>
    <dbReference type="NCBI Taxonomy" id="1241978"/>
    <lineage>
        <taxon>Bacteria</taxon>
        <taxon>Pseudomonadati</taxon>
        <taxon>Bacteroidota</taxon>
        <taxon>Flavobacteriia</taxon>
        <taxon>Flavobacteriales</taxon>
        <taxon>Weeksellaceae</taxon>
        <taxon>Chryseobacterium group</taxon>
        <taxon>Chryseobacterium</taxon>
    </lineage>
</organism>
<gene>
    <name evidence="2" type="ORF">EG339_10730</name>
</gene>
<evidence type="ECO:0000313" key="3">
    <source>
        <dbReference type="Proteomes" id="UP000271193"/>
    </source>
</evidence>
<keyword evidence="1" id="KW-0812">Transmembrane</keyword>
<protein>
    <recommendedName>
        <fullName evidence="4">DUF5658 domain-containing protein</fullName>
    </recommendedName>
</protein>
<evidence type="ECO:0000313" key="2">
    <source>
        <dbReference type="EMBL" id="AZB25027.1"/>
    </source>
</evidence>
<sequence>MTGLKSFLAEFLILFLLVNTLIVSFLCIDMPEVEVNAGSIVTIILKFGVLFSAPVALLLTTAHFLFAKVARSTILKILIAIIVVAALYFIYHAFFWYVGISGLIDDPLAK</sequence>
<dbReference type="RefSeq" id="WP_123870169.1">
    <property type="nucleotide sequence ID" value="NZ_CP033931.1"/>
</dbReference>
<name>A0A3G6TAV3_9FLAO</name>
<feature type="transmembrane region" description="Helical" evidence="1">
    <location>
        <begin position="77"/>
        <end position="98"/>
    </location>
</feature>
<reference evidence="3" key="1">
    <citation type="submission" date="2018-11" db="EMBL/GenBank/DDBJ databases">
        <title>Proposal to divide the Flavobacteriaceae and reorganize its genera based on Amino Acid Identity values calculated from whole genome sequences.</title>
        <authorList>
            <person name="Nicholson A.C."/>
            <person name="Gulvik C.A."/>
            <person name="Whitney A.M."/>
            <person name="Humrighouse B.W."/>
            <person name="Bell M."/>
            <person name="Holmes B."/>
            <person name="Steigerwalt A.G."/>
            <person name="Villarma A."/>
            <person name="Sheth M."/>
            <person name="Batra D."/>
            <person name="Pryor J."/>
            <person name="Bernardet J.-F."/>
            <person name="Hugo C."/>
            <person name="Kampfer P."/>
            <person name="Newman J."/>
            <person name="McQuiston J.R."/>
        </authorList>
    </citation>
    <scope>NUCLEOTIDE SEQUENCE [LARGE SCALE GENOMIC DNA]</scope>
    <source>
        <strain evidence="3">G0229</strain>
    </source>
</reference>
<dbReference type="Proteomes" id="UP000271193">
    <property type="component" value="Chromosome"/>
</dbReference>
<feature type="transmembrane region" description="Helical" evidence="1">
    <location>
        <begin position="7"/>
        <end position="28"/>
    </location>
</feature>
<keyword evidence="1" id="KW-0472">Membrane</keyword>
<accession>A0A3G6TAV3</accession>
<dbReference type="KEGG" id="cben:EG339_10730"/>
<keyword evidence="1" id="KW-1133">Transmembrane helix</keyword>
<proteinExistence type="predicted"/>
<feature type="transmembrane region" description="Helical" evidence="1">
    <location>
        <begin position="40"/>
        <end position="65"/>
    </location>
</feature>